<evidence type="ECO:0000313" key="2">
    <source>
        <dbReference type="EMBL" id="NBG66448.1"/>
    </source>
</evidence>
<dbReference type="RefSeq" id="WP_160633397.1">
    <property type="nucleotide sequence ID" value="NZ_WWNE01000007.1"/>
</dbReference>
<dbReference type="AlphaFoldDB" id="A0A6N9NIE3"/>
<dbReference type="PANTHER" id="PTHR41247:SF1">
    <property type="entry name" value="HTH-TYPE TRANSCRIPTIONAL REPRESSOR YCNK"/>
    <property type="match status" value="1"/>
</dbReference>
<name>A0A6N9NIE3_9FLAO</name>
<organism evidence="2 3">
    <name type="scientific">Acidiluteibacter ferrifornacis</name>
    <dbReference type="NCBI Taxonomy" id="2692424"/>
    <lineage>
        <taxon>Bacteria</taxon>
        <taxon>Pseudomonadati</taxon>
        <taxon>Bacteroidota</taxon>
        <taxon>Flavobacteriia</taxon>
        <taxon>Flavobacteriales</taxon>
        <taxon>Cryomorphaceae</taxon>
        <taxon>Acidiluteibacter</taxon>
    </lineage>
</organism>
<comment type="caution">
    <text evidence="2">The sequence shown here is derived from an EMBL/GenBank/DDBJ whole genome shotgun (WGS) entry which is preliminary data.</text>
</comment>
<keyword evidence="3" id="KW-1185">Reference proteome</keyword>
<keyword evidence="1" id="KW-0732">Signal</keyword>
<evidence type="ECO:0008006" key="4">
    <source>
        <dbReference type="Google" id="ProtNLM"/>
    </source>
</evidence>
<dbReference type="SUPFAM" id="SSF160387">
    <property type="entry name" value="NosL/MerB-like"/>
    <property type="match status" value="1"/>
</dbReference>
<dbReference type="Pfam" id="PF05573">
    <property type="entry name" value="NosL"/>
    <property type="match status" value="1"/>
</dbReference>
<dbReference type="PROSITE" id="PS51257">
    <property type="entry name" value="PROKAR_LIPOPROTEIN"/>
    <property type="match status" value="1"/>
</dbReference>
<sequence length="144" mass="16006">MKKTVLIFAILTVVLSACSISPQPINYGKDGCSFCKMTIVDKQHGAQIVTEKGKAFKFDAIECLLNYNNQNQEQQVALFLINDFNGSGDLIDATKATYLISENIPSPMGAYLSGFESQQKAVEIQQENGGELFNWEELNRQFAK</sequence>
<feature type="signal peptide" evidence="1">
    <location>
        <begin position="1"/>
        <end position="19"/>
    </location>
</feature>
<dbReference type="Proteomes" id="UP000470771">
    <property type="component" value="Unassembled WGS sequence"/>
</dbReference>
<dbReference type="InterPro" id="IPR008719">
    <property type="entry name" value="N2O_reductase_NosL"/>
</dbReference>
<dbReference type="EMBL" id="WWNE01000007">
    <property type="protein sequence ID" value="NBG66448.1"/>
    <property type="molecule type" value="Genomic_DNA"/>
</dbReference>
<gene>
    <name evidence="2" type="ORF">GQN54_09995</name>
</gene>
<proteinExistence type="predicted"/>
<feature type="chain" id="PRO_5027041940" description="Copper chaperone NosL" evidence="1">
    <location>
        <begin position="20"/>
        <end position="144"/>
    </location>
</feature>
<reference evidence="2 3" key="1">
    <citation type="submission" date="2019-12" db="EMBL/GenBank/DDBJ databases">
        <authorList>
            <person name="Zhao J."/>
        </authorList>
    </citation>
    <scope>NUCLEOTIDE SEQUENCE [LARGE SCALE GENOMIC DNA]</scope>
    <source>
        <strain evidence="2 3">S-15</strain>
    </source>
</reference>
<evidence type="ECO:0000313" key="3">
    <source>
        <dbReference type="Proteomes" id="UP000470771"/>
    </source>
</evidence>
<accession>A0A6N9NIE3</accession>
<dbReference type="PANTHER" id="PTHR41247">
    <property type="entry name" value="HTH-TYPE TRANSCRIPTIONAL REPRESSOR YCNK"/>
    <property type="match status" value="1"/>
</dbReference>
<protein>
    <recommendedName>
        <fullName evidence="4">Copper chaperone NosL</fullName>
    </recommendedName>
</protein>
<evidence type="ECO:0000256" key="1">
    <source>
        <dbReference type="SAM" id="SignalP"/>
    </source>
</evidence>